<accession>A0AAD7R2J3</accession>
<dbReference type="EMBL" id="JAINUG010001076">
    <property type="protein sequence ID" value="KAJ8358247.1"/>
    <property type="molecule type" value="Genomic_DNA"/>
</dbReference>
<reference evidence="2" key="1">
    <citation type="journal article" date="2023" name="Science">
        <title>Genome structures resolve the early diversification of teleost fishes.</title>
        <authorList>
            <person name="Parey E."/>
            <person name="Louis A."/>
            <person name="Montfort J."/>
            <person name="Bouchez O."/>
            <person name="Roques C."/>
            <person name="Iampietro C."/>
            <person name="Lluch J."/>
            <person name="Castinel A."/>
            <person name="Donnadieu C."/>
            <person name="Desvignes T."/>
            <person name="Floi Bucao C."/>
            <person name="Jouanno E."/>
            <person name="Wen M."/>
            <person name="Mejri S."/>
            <person name="Dirks R."/>
            <person name="Jansen H."/>
            <person name="Henkel C."/>
            <person name="Chen W.J."/>
            <person name="Zahm M."/>
            <person name="Cabau C."/>
            <person name="Klopp C."/>
            <person name="Thompson A.W."/>
            <person name="Robinson-Rechavi M."/>
            <person name="Braasch I."/>
            <person name="Lecointre G."/>
            <person name="Bobe J."/>
            <person name="Postlethwait J.H."/>
            <person name="Berthelot C."/>
            <person name="Roest Crollius H."/>
            <person name="Guiguen Y."/>
        </authorList>
    </citation>
    <scope>NUCLEOTIDE SEQUENCE</scope>
    <source>
        <strain evidence="2">NC1722</strain>
    </source>
</reference>
<dbReference type="Proteomes" id="UP001221898">
    <property type="component" value="Unassembled WGS sequence"/>
</dbReference>
<evidence type="ECO:0000313" key="2">
    <source>
        <dbReference type="EMBL" id="KAJ8358247.1"/>
    </source>
</evidence>
<gene>
    <name evidence="2" type="ORF">AAFF_G00020020</name>
</gene>
<feature type="region of interest" description="Disordered" evidence="1">
    <location>
        <begin position="39"/>
        <end position="88"/>
    </location>
</feature>
<organism evidence="2 3">
    <name type="scientific">Aldrovandia affinis</name>
    <dbReference type="NCBI Taxonomy" id="143900"/>
    <lineage>
        <taxon>Eukaryota</taxon>
        <taxon>Metazoa</taxon>
        <taxon>Chordata</taxon>
        <taxon>Craniata</taxon>
        <taxon>Vertebrata</taxon>
        <taxon>Euteleostomi</taxon>
        <taxon>Actinopterygii</taxon>
        <taxon>Neopterygii</taxon>
        <taxon>Teleostei</taxon>
        <taxon>Notacanthiformes</taxon>
        <taxon>Halosauridae</taxon>
        <taxon>Aldrovandia</taxon>
    </lineage>
</organism>
<dbReference type="AlphaFoldDB" id="A0AAD7R2J3"/>
<feature type="region of interest" description="Disordered" evidence="1">
    <location>
        <begin position="1"/>
        <end position="25"/>
    </location>
</feature>
<protein>
    <submittedName>
        <fullName evidence="2">Uncharacterized protein</fullName>
    </submittedName>
</protein>
<sequence>MSPQSPIVPNFCSPDRAAASRGVEKTPPLSLLQLQQAELWTPQAGHWPAQDQEPTQSPDQGPAQDPEPKPEQDLLRRMSPRKPLGQEL</sequence>
<feature type="compositionally biased region" description="Basic and acidic residues" evidence="1">
    <location>
        <begin position="66"/>
        <end position="76"/>
    </location>
</feature>
<name>A0AAD7R2J3_9TELE</name>
<proteinExistence type="predicted"/>
<evidence type="ECO:0000256" key="1">
    <source>
        <dbReference type="SAM" id="MobiDB-lite"/>
    </source>
</evidence>
<comment type="caution">
    <text evidence="2">The sequence shown here is derived from an EMBL/GenBank/DDBJ whole genome shotgun (WGS) entry which is preliminary data.</text>
</comment>
<keyword evidence="3" id="KW-1185">Reference proteome</keyword>
<evidence type="ECO:0000313" key="3">
    <source>
        <dbReference type="Proteomes" id="UP001221898"/>
    </source>
</evidence>